<evidence type="ECO:0000256" key="1">
    <source>
        <dbReference type="SAM" id="Phobius"/>
    </source>
</evidence>
<gene>
    <name evidence="3" type="ORF">CUMW_254750</name>
</gene>
<keyword evidence="1" id="KW-0472">Membrane</keyword>
<dbReference type="InterPro" id="IPR008271">
    <property type="entry name" value="Ser/Thr_kinase_AS"/>
</dbReference>
<dbReference type="SUPFAM" id="SSF56112">
    <property type="entry name" value="Protein kinase-like (PK-like)"/>
    <property type="match status" value="1"/>
</dbReference>
<dbReference type="Proteomes" id="UP000236630">
    <property type="component" value="Unassembled WGS sequence"/>
</dbReference>
<evidence type="ECO:0000313" key="3">
    <source>
        <dbReference type="EMBL" id="GAY67206.1"/>
    </source>
</evidence>
<dbReference type="PANTHER" id="PTHR24348:SF53">
    <property type="entry name" value="SERINE_THREONINE-PROTEIN KINASE ATG1T"/>
    <property type="match status" value="1"/>
</dbReference>
<accession>A0A2H5QRF7</accession>
<evidence type="ECO:0000313" key="4">
    <source>
        <dbReference type="Proteomes" id="UP000236630"/>
    </source>
</evidence>
<dbReference type="PROSITE" id="PS50011">
    <property type="entry name" value="PROTEIN_KINASE_DOM"/>
    <property type="match status" value="1"/>
</dbReference>
<keyword evidence="1" id="KW-0812">Transmembrane</keyword>
<comment type="caution">
    <text evidence="3">The sequence shown here is derived from an EMBL/GenBank/DDBJ whole genome shotgun (WGS) entry which is preliminary data.</text>
</comment>
<feature type="transmembrane region" description="Helical" evidence="1">
    <location>
        <begin position="90"/>
        <end position="112"/>
    </location>
</feature>
<dbReference type="PROSITE" id="PS00108">
    <property type="entry name" value="PROTEIN_KINASE_ST"/>
    <property type="match status" value="1"/>
</dbReference>
<dbReference type="GO" id="GO:0004674">
    <property type="term" value="F:protein serine/threonine kinase activity"/>
    <property type="evidence" value="ECO:0007669"/>
    <property type="project" value="InterPro"/>
</dbReference>
<name>A0A2H5QRF7_CITUN</name>
<proteinExistence type="predicted"/>
<dbReference type="GO" id="GO:0000407">
    <property type="term" value="C:phagophore assembly site"/>
    <property type="evidence" value="ECO:0007669"/>
    <property type="project" value="TreeGrafter"/>
</dbReference>
<dbReference type="InterPro" id="IPR045269">
    <property type="entry name" value="Atg1-like"/>
</dbReference>
<dbReference type="GO" id="GO:0005524">
    <property type="term" value="F:ATP binding"/>
    <property type="evidence" value="ECO:0007669"/>
    <property type="project" value="InterPro"/>
</dbReference>
<dbReference type="GO" id="GO:0005776">
    <property type="term" value="C:autophagosome"/>
    <property type="evidence" value="ECO:0007669"/>
    <property type="project" value="TreeGrafter"/>
</dbReference>
<evidence type="ECO:0000259" key="2">
    <source>
        <dbReference type="PROSITE" id="PS50011"/>
    </source>
</evidence>
<organism evidence="3 4">
    <name type="scientific">Citrus unshiu</name>
    <name type="common">Satsuma mandarin</name>
    <name type="synonym">Citrus nobilis var. unshiu</name>
    <dbReference type="NCBI Taxonomy" id="55188"/>
    <lineage>
        <taxon>Eukaryota</taxon>
        <taxon>Viridiplantae</taxon>
        <taxon>Streptophyta</taxon>
        <taxon>Embryophyta</taxon>
        <taxon>Tracheophyta</taxon>
        <taxon>Spermatophyta</taxon>
        <taxon>Magnoliopsida</taxon>
        <taxon>eudicotyledons</taxon>
        <taxon>Gunneridae</taxon>
        <taxon>Pentapetalae</taxon>
        <taxon>rosids</taxon>
        <taxon>malvids</taxon>
        <taxon>Sapindales</taxon>
        <taxon>Rutaceae</taxon>
        <taxon>Aurantioideae</taxon>
        <taxon>Citrus</taxon>
    </lineage>
</organism>
<protein>
    <recommendedName>
        <fullName evidence="2">Protein kinase domain-containing protein</fullName>
    </recommendedName>
</protein>
<reference evidence="3 4" key="1">
    <citation type="journal article" date="2017" name="Front. Genet.">
        <title>Draft sequencing of the heterozygous diploid genome of Satsuma (Citrus unshiu Marc.) using a hybrid assembly approach.</title>
        <authorList>
            <person name="Shimizu T."/>
            <person name="Tanizawa Y."/>
            <person name="Mochizuki T."/>
            <person name="Nagasaki H."/>
            <person name="Yoshioka T."/>
            <person name="Toyoda A."/>
            <person name="Fujiyama A."/>
            <person name="Kaminuma E."/>
            <person name="Nakamura Y."/>
        </authorList>
    </citation>
    <scope>NUCLEOTIDE SEQUENCE [LARGE SCALE GENOMIC DNA]</scope>
    <source>
        <strain evidence="4">cv. Miyagawa wase</strain>
    </source>
</reference>
<dbReference type="InterPro" id="IPR000719">
    <property type="entry name" value="Prot_kinase_dom"/>
</dbReference>
<dbReference type="Gene3D" id="1.10.510.10">
    <property type="entry name" value="Transferase(Phosphotransferase) domain 1"/>
    <property type="match status" value="1"/>
</dbReference>
<dbReference type="GO" id="GO:0005829">
    <property type="term" value="C:cytosol"/>
    <property type="evidence" value="ECO:0007669"/>
    <property type="project" value="TreeGrafter"/>
</dbReference>
<keyword evidence="1" id="KW-1133">Transmembrane helix</keyword>
<dbReference type="GO" id="GO:0010506">
    <property type="term" value="P:regulation of autophagy"/>
    <property type="evidence" value="ECO:0007669"/>
    <property type="project" value="InterPro"/>
</dbReference>
<keyword evidence="4" id="KW-1185">Reference proteome</keyword>
<sequence length="172" mass="19573">MEGFQSRLPESFFSSLEQVWKFSILIHIIHRDLKPENILLFGLDDDVMLKIADFGLSCTLHPGNYAEKVCGSQYTWLLKFFNFKDMMRRLICGALGQFFLSFLMATHLSLLVRNINSCKHLPFSQLIVPALHPDCVDMCLKLLSANPVIPHSLLNSLQWIVCPSTNSITIDS</sequence>
<dbReference type="Pfam" id="PF00069">
    <property type="entry name" value="Pkinase"/>
    <property type="match status" value="1"/>
</dbReference>
<dbReference type="GO" id="GO:0000045">
    <property type="term" value="P:autophagosome assembly"/>
    <property type="evidence" value="ECO:0007669"/>
    <property type="project" value="TreeGrafter"/>
</dbReference>
<dbReference type="PANTHER" id="PTHR24348">
    <property type="entry name" value="SERINE/THREONINE-PROTEIN KINASE UNC-51-RELATED"/>
    <property type="match status" value="1"/>
</dbReference>
<dbReference type="EMBL" id="BDQV01000669">
    <property type="protein sequence ID" value="GAY67206.1"/>
    <property type="molecule type" value="Genomic_DNA"/>
</dbReference>
<dbReference type="GO" id="GO:0016020">
    <property type="term" value="C:membrane"/>
    <property type="evidence" value="ECO:0007669"/>
    <property type="project" value="TreeGrafter"/>
</dbReference>
<dbReference type="AlphaFoldDB" id="A0A2H5QRF7"/>
<dbReference type="InterPro" id="IPR011009">
    <property type="entry name" value="Kinase-like_dom_sf"/>
</dbReference>
<feature type="domain" description="Protein kinase" evidence="2">
    <location>
        <begin position="1"/>
        <end position="172"/>
    </location>
</feature>